<sequence>MSWCAEIRSILSRLRWCDASSDVEGALSDLEKIFVQSEAWRWSKIDDIVTLNTGVVRLAEAQTQFNPWKNAFEKVVWKSDGALWSLMLRSDPKALRLIPRVRISTVLELTKIRFITLSCLVERRRKR</sequence>
<reference evidence="1" key="1">
    <citation type="journal article" date="2007" name="Science">
        <title>Draft genome of the filarial nematode parasite Brugia malayi.</title>
        <authorList>
            <person name="Ghedin E."/>
            <person name="Wang S."/>
            <person name="Spiro D."/>
            <person name="Caler E."/>
            <person name="Zhao Q."/>
            <person name="Crabtree J."/>
            <person name="Allen J.E."/>
            <person name="Delcher A.L."/>
            <person name="Guiliano D.B."/>
            <person name="Miranda-Saavedra D."/>
            <person name="Angiuoli S.V."/>
            <person name="Creasy T."/>
            <person name="Amedeo P."/>
            <person name="Haas B."/>
            <person name="El-Sayed N.M."/>
            <person name="Wortman J.R."/>
            <person name="Feldblyum T."/>
            <person name="Tallon L."/>
            <person name="Schatz M."/>
            <person name="Shumway M."/>
            <person name="Koo H."/>
            <person name="Salzberg S.L."/>
            <person name="Schobel S."/>
            <person name="Pertea M."/>
            <person name="Pop M."/>
            <person name="White O."/>
            <person name="Barton G.J."/>
            <person name="Carlow C.K."/>
            <person name="Crawford M.J."/>
            <person name="Daub J."/>
            <person name="Dimmic M.W."/>
            <person name="Estes C.F."/>
            <person name="Foster J.M."/>
            <person name="Ganatra M."/>
            <person name="Gregory W.F."/>
            <person name="Johnson N.M."/>
            <person name="Jin J."/>
            <person name="Komuniecki R."/>
            <person name="Korf I."/>
            <person name="Kumar S."/>
            <person name="Laney S."/>
            <person name="Li B.W."/>
            <person name="Li W."/>
            <person name="Lindblom T.H."/>
            <person name="Lustigman S."/>
            <person name="Ma D."/>
            <person name="Maina C.V."/>
            <person name="Martin D.M."/>
            <person name="McCarter J.P."/>
            <person name="McReynolds L."/>
            <person name="Mitreva M."/>
            <person name="Nutman T.B."/>
            <person name="Parkinson J."/>
            <person name="Peregrin-Alvarez J.M."/>
            <person name="Poole C."/>
            <person name="Ren Q."/>
            <person name="Saunders L."/>
            <person name="Sluder A.E."/>
            <person name="Smith K."/>
            <person name="Stanke M."/>
            <person name="Unnasch T.R."/>
            <person name="Ware J."/>
            <person name="Wei A.D."/>
            <person name="Weil G."/>
            <person name="Williams D.J."/>
            <person name="Zhang Y."/>
            <person name="Williams S.A."/>
            <person name="Fraser-Liggett C."/>
            <person name="Slatko B."/>
            <person name="Blaxter M.L."/>
            <person name="Scott A.L."/>
        </authorList>
    </citation>
    <scope>NUCLEOTIDE SEQUENCE</scope>
    <source>
        <strain evidence="1">FR3</strain>
    </source>
</reference>
<protein>
    <submittedName>
        <fullName evidence="1">Bm8885</fullName>
    </submittedName>
</protein>
<organism evidence="1">
    <name type="scientific">Brugia malayi</name>
    <name type="common">Filarial nematode worm</name>
    <dbReference type="NCBI Taxonomy" id="6279"/>
    <lineage>
        <taxon>Eukaryota</taxon>
        <taxon>Metazoa</taxon>
        <taxon>Ecdysozoa</taxon>
        <taxon>Nematoda</taxon>
        <taxon>Chromadorea</taxon>
        <taxon>Rhabditida</taxon>
        <taxon>Spirurina</taxon>
        <taxon>Spiruromorpha</taxon>
        <taxon>Filarioidea</taxon>
        <taxon>Onchocercidae</taxon>
        <taxon>Brugia</taxon>
    </lineage>
</organism>
<dbReference type="AlphaFoldDB" id="A0A1I9G7N1"/>
<evidence type="ECO:0000313" key="1">
    <source>
        <dbReference type="EMBL" id="CDQ04988.1"/>
    </source>
</evidence>
<gene>
    <name evidence="1" type="primary">Bm8885</name>
    <name evidence="1" type="ORF">BM_Bm8885</name>
</gene>
<proteinExistence type="predicted"/>
<name>A0A1I9G7N1_BRUMA</name>
<reference evidence="1" key="2">
    <citation type="submission" date="2012-12" db="EMBL/GenBank/DDBJ databases">
        <authorList>
            <consortium name="WormBase Consortium"/>
            <person name="Ghedin E."/>
            <person name="Paulini M."/>
        </authorList>
    </citation>
    <scope>NUCLEOTIDE SEQUENCE</scope>
    <source>
        <strain evidence="1">FR3</strain>
    </source>
</reference>
<accession>A0A1I9G7N1</accession>
<dbReference type="EMBL" id="LN856765">
    <property type="protein sequence ID" value="CDQ04988.1"/>
    <property type="molecule type" value="Genomic_DNA"/>
</dbReference>